<keyword evidence="3" id="KW-0378">Hydrolase</keyword>
<keyword evidence="4" id="KW-1185">Reference proteome</keyword>
<dbReference type="InterPro" id="IPR029058">
    <property type="entry name" value="AB_hydrolase_fold"/>
</dbReference>
<dbReference type="SUPFAM" id="SSF53474">
    <property type="entry name" value="alpha/beta-Hydrolases"/>
    <property type="match status" value="1"/>
</dbReference>
<evidence type="ECO:0000313" key="4">
    <source>
        <dbReference type="Proteomes" id="UP000272025"/>
    </source>
</evidence>
<proteinExistence type="predicted"/>
<name>A0A3N2Q917_SODAK</name>
<accession>A0A3N2Q917</accession>
<sequence>MARTSTFSLLFGGFSVLAAARRCQNLTVEVDISARNGVFDIETPVTDIDVTDFIFEMGTQGRNYSDEHLTGYTTVSGTYELAATYCEPDNKTSDVLQIMSHGVGFDRSYWDYPVNNWNYSYTKVAVDDYGYSTFTWDRLGIAESSRGEPINEIQSWLELAALEKLTNMLRAGEVDGLEDKHFRKIVHVGHSFGSIMAYSMTASNRCISDGIVLTGFSHMGAYMPYFLFAGTFVRANSLAPLADYGDGYIAPAVVSAAQTNLFAPGMYDPEVLNIAFERGQPAAVGEFLTLGMRAGEPSSFNGPALVITGDRDLPFCGGDCSASGDSGLDSLLDLSAEFLSQASPFEAYVVPGAGHGMGFEYSHAEVTGKILDFLVQNGLAAH</sequence>
<dbReference type="AlphaFoldDB" id="A0A3N2Q917"/>
<evidence type="ECO:0000259" key="2">
    <source>
        <dbReference type="Pfam" id="PF12697"/>
    </source>
</evidence>
<organism evidence="3 4">
    <name type="scientific">Sodiomyces alkalinus (strain CBS 110278 / VKM F-3762 / F11)</name>
    <name type="common">Alkaliphilic filamentous fungus</name>
    <dbReference type="NCBI Taxonomy" id="1314773"/>
    <lineage>
        <taxon>Eukaryota</taxon>
        <taxon>Fungi</taxon>
        <taxon>Dikarya</taxon>
        <taxon>Ascomycota</taxon>
        <taxon>Pezizomycotina</taxon>
        <taxon>Sordariomycetes</taxon>
        <taxon>Hypocreomycetidae</taxon>
        <taxon>Glomerellales</taxon>
        <taxon>Plectosphaerellaceae</taxon>
        <taxon>Sodiomyces</taxon>
    </lineage>
</organism>
<evidence type="ECO:0000313" key="3">
    <source>
        <dbReference type="EMBL" id="ROT43240.1"/>
    </source>
</evidence>
<reference evidence="3 4" key="1">
    <citation type="journal article" date="2018" name="Mol. Ecol.">
        <title>The obligate alkalophilic soda-lake fungus Sodiomyces alkalinus has shifted to a protein diet.</title>
        <authorList>
            <person name="Grum-Grzhimaylo A.A."/>
            <person name="Falkoski D.L."/>
            <person name="van den Heuvel J."/>
            <person name="Valero-Jimenez C.A."/>
            <person name="Min B."/>
            <person name="Choi I.G."/>
            <person name="Lipzen A."/>
            <person name="Daum C.G."/>
            <person name="Aanen D.K."/>
            <person name="Tsang A."/>
            <person name="Henrissat B."/>
            <person name="Bilanenko E.N."/>
            <person name="de Vries R.P."/>
            <person name="van Kan J.A.L."/>
            <person name="Grigoriev I.V."/>
            <person name="Debets A.J.M."/>
        </authorList>
    </citation>
    <scope>NUCLEOTIDE SEQUENCE [LARGE SCALE GENOMIC DNA]</scope>
    <source>
        <strain evidence="3 4">F11</strain>
    </source>
</reference>
<feature type="chain" id="PRO_5018244200" evidence="1">
    <location>
        <begin position="21"/>
        <end position="382"/>
    </location>
</feature>
<dbReference type="Gene3D" id="3.40.50.1820">
    <property type="entry name" value="alpha/beta hydrolase"/>
    <property type="match status" value="1"/>
</dbReference>
<evidence type="ECO:0000256" key="1">
    <source>
        <dbReference type="SAM" id="SignalP"/>
    </source>
</evidence>
<feature type="signal peptide" evidence="1">
    <location>
        <begin position="1"/>
        <end position="20"/>
    </location>
</feature>
<dbReference type="Pfam" id="PF12697">
    <property type="entry name" value="Abhydrolase_6"/>
    <property type="match status" value="1"/>
</dbReference>
<dbReference type="OrthoDB" id="190201at2759"/>
<dbReference type="GeneID" id="39578907"/>
<dbReference type="InterPro" id="IPR000073">
    <property type="entry name" value="AB_hydrolase_1"/>
</dbReference>
<keyword evidence="1" id="KW-0732">Signal</keyword>
<dbReference type="RefSeq" id="XP_028471046.1">
    <property type="nucleotide sequence ID" value="XM_028610429.1"/>
</dbReference>
<dbReference type="GO" id="GO:0016787">
    <property type="term" value="F:hydrolase activity"/>
    <property type="evidence" value="ECO:0007669"/>
    <property type="project" value="UniProtKB-KW"/>
</dbReference>
<feature type="domain" description="AB hydrolase-1" evidence="2">
    <location>
        <begin position="100"/>
        <end position="362"/>
    </location>
</feature>
<gene>
    <name evidence="3" type="ORF">SODALDRAFT_327428</name>
</gene>
<dbReference type="Proteomes" id="UP000272025">
    <property type="component" value="Unassembled WGS sequence"/>
</dbReference>
<protein>
    <submittedName>
        <fullName evidence="3">Alpha/beta-hydrolase</fullName>
    </submittedName>
</protein>
<dbReference type="EMBL" id="ML119051">
    <property type="protein sequence ID" value="ROT43240.1"/>
    <property type="molecule type" value="Genomic_DNA"/>
</dbReference>